<accession>A0ABT1T5A9</accession>
<comment type="caution">
    <text evidence="2">The sequence shown here is derived from an EMBL/GenBank/DDBJ whole genome shotgun (WGS) entry which is preliminary data.</text>
</comment>
<protein>
    <submittedName>
        <fullName evidence="2">Uncharacterized protein</fullName>
    </submittedName>
</protein>
<dbReference type="Proteomes" id="UP001204376">
    <property type="component" value="Unassembled WGS sequence"/>
</dbReference>
<evidence type="ECO:0000313" key="3">
    <source>
        <dbReference type="Proteomes" id="UP001204376"/>
    </source>
</evidence>
<gene>
    <name evidence="2" type="ORF">NPE20_16465</name>
</gene>
<sequence>MCAQLPTAPPLNPIAAQSPDEGGLAADSGAAAPDTPLSVRFQK</sequence>
<feature type="region of interest" description="Disordered" evidence="1">
    <location>
        <begin position="1"/>
        <end position="43"/>
    </location>
</feature>
<keyword evidence="3" id="KW-1185">Reference proteome</keyword>
<organism evidence="2 3">
    <name type="scientific">Mucilaginibacter aquariorum</name>
    <dbReference type="NCBI Taxonomy" id="2967225"/>
    <lineage>
        <taxon>Bacteria</taxon>
        <taxon>Pseudomonadati</taxon>
        <taxon>Bacteroidota</taxon>
        <taxon>Sphingobacteriia</taxon>
        <taxon>Sphingobacteriales</taxon>
        <taxon>Sphingobacteriaceae</taxon>
        <taxon>Mucilaginibacter</taxon>
    </lineage>
</organism>
<evidence type="ECO:0000313" key="2">
    <source>
        <dbReference type="EMBL" id="MCQ6959570.1"/>
    </source>
</evidence>
<reference evidence="2 3" key="1">
    <citation type="submission" date="2022-07" db="EMBL/GenBank/DDBJ databases">
        <title>Mucilaginibacter sp. JC4.</title>
        <authorList>
            <person name="Le V."/>
            <person name="Ko S.-R."/>
            <person name="Ahn C.-Y."/>
            <person name="Oh H.-M."/>
        </authorList>
    </citation>
    <scope>NUCLEOTIDE SEQUENCE [LARGE SCALE GENOMIC DNA]</scope>
    <source>
        <strain evidence="2 3">JC4</strain>
    </source>
</reference>
<proteinExistence type="predicted"/>
<name>A0ABT1T5A9_9SPHI</name>
<dbReference type="EMBL" id="JANHOH010000003">
    <property type="protein sequence ID" value="MCQ6959570.1"/>
    <property type="molecule type" value="Genomic_DNA"/>
</dbReference>
<evidence type="ECO:0000256" key="1">
    <source>
        <dbReference type="SAM" id="MobiDB-lite"/>
    </source>
</evidence>